<keyword evidence="2" id="KW-1185">Reference proteome</keyword>
<accession>A0ACC2ZXS4</accession>
<sequence length="612" mass="68854">MNSTSLPSSAMKVLGRIGFEIYKTKPLLPTYLHLLVSATFPIVTAAHASLRRPISAAPVRKSKTKKTARHDDDEEEKSSKIESLTLSDAILFPVLAGCTLTALYLIIKWLEDPAILNKILGYYFSWIGLFFCSKYIKDVLYFVRSWLFPAQYSRHGLLYTVDSSGGYFLATKEDGTQLKENSILPGFLSSLRLPSRLQSTLWKTRRALYYKLTCVLTLRKPLTPGKTTFNLTFLDLAAALASAGIGLYQNFFSDGKLPWYLTNLVGTSFCYTSLQIMTPGTAGIGSLLLSLLFFYDIYMVFFTPMMITVATKLDVPIKLLFPRPHEVLPEPYGALPDSQEMQEYLESLAKKKTMAMLGLGDIVVPGIMIAFALRFDLYQYYLKLKVDKTEHENETVENEEVMLEKDTRPQYSPARGSWAERFYTSFDLWSPLLKAKSFPKPYFKASVAGYIAGMVATLLVMQIWKHGQPALLYLVPGVLTSIWGMALWKGELKLLWAYDETEEEKIDEKKAAAVKKDTEEKDKAKADDKEENDTVTAEDEEVDTQQGESQSTDGKRDGKKNTAIRKDDNMKTRDDINSGLRSIISFHVCIPTRFPSDSSTSGTIDYDGAKAL</sequence>
<comment type="caution">
    <text evidence="1">The sequence shown here is derived from an EMBL/GenBank/DDBJ whole genome shotgun (WGS) entry which is preliminary data.</text>
</comment>
<name>A0ACC2ZXS4_9EURO</name>
<proteinExistence type="predicted"/>
<gene>
    <name evidence="1" type="ORF">H2198_008230</name>
</gene>
<evidence type="ECO:0000313" key="1">
    <source>
        <dbReference type="EMBL" id="KAJ9652517.1"/>
    </source>
</evidence>
<protein>
    <submittedName>
        <fullName evidence="1">Uncharacterized protein</fullName>
    </submittedName>
</protein>
<reference evidence="1" key="1">
    <citation type="submission" date="2022-10" db="EMBL/GenBank/DDBJ databases">
        <title>Culturing micro-colonial fungi from biological soil crusts in the Mojave desert and describing Neophaeococcomyces mojavensis, and introducing the new genera and species Taxawa tesnikishii.</title>
        <authorList>
            <person name="Kurbessoian T."/>
            <person name="Stajich J.E."/>
        </authorList>
    </citation>
    <scope>NUCLEOTIDE SEQUENCE</scope>
    <source>
        <strain evidence="1">JES_112</strain>
    </source>
</reference>
<evidence type="ECO:0000313" key="2">
    <source>
        <dbReference type="Proteomes" id="UP001172386"/>
    </source>
</evidence>
<dbReference type="Proteomes" id="UP001172386">
    <property type="component" value="Unassembled WGS sequence"/>
</dbReference>
<organism evidence="1 2">
    <name type="scientific">Neophaeococcomyces mojaviensis</name>
    <dbReference type="NCBI Taxonomy" id="3383035"/>
    <lineage>
        <taxon>Eukaryota</taxon>
        <taxon>Fungi</taxon>
        <taxon>Dikarya</taxon>
        <taxon>Ascomycota</taxon>
        <taxon>Pezizomycotina</taxon>
        <taxon>Eurotiomycetes</taxon>
        <taxon>Chaetothyriomycetidae</taxon>
        <taxon>Chaetothyriales</taxon>
        <taxon>Chaetothyriales incertae sedis</taxon>
        <taxon>Neophaeococcomyces</taxon>
    </lineage>
</organism>
<dbReference type="EMBL" id="JAPDRQ010000195">
    <property type="protein sequence ID" value="KAJ9652517.1"/>
    <property type="molecule type" value="Genomic_DNA"/>
</dbReference>